<dbReference type="KEGG" id="tagg:NF865_08170"/>
<evidence type="ECO:0000313" key="3">
    <source>
        <dbReference type="Proteomes" id="UP001055732"/>
    </source>
</evidence>
<accession>A0A9E7MWM5</accession>
<evidence type="ECO:0000313" key="2">
    <source>
        <dbReference type="EMBL" id="USS40293.1"/>
    </source>
</evidence>
<feature type="transmembrane region" description="Helical" evidence="1">
    <location>
        <begin position="51"/>
        <end position="80"/>
    </location>
</feature>
<dbReference type="Proteomes" id="UP001055732">
    <property type="component" value="Chromosome"/>
</dbReference>
<evidence type="ECO:0000256" key="1">
    <source>
        <dbReference type="SAM" id="Phobius"/>
    </source>
</evidence>
<sequence length="122" mass="14581">MMLRDKLKYVAFGYLSTTLVIALLSFAQDYFRYLHDPNHIPFSPLFHAFALFPWILIPFFSYKLWTFGIVIWGFMSYFLIKFDSRIEELSIIKTVIKLGAGFTLVMWTLFVVRFFMFPFVFN</sequence>
<name>A0A9E7MWM5_THEAG</name>
<proteinExistence type="predicted"/>
<reference evidence="2" key="1">
    <citation type="journal article" date="1998" name="Int. J. Syst. Bacteriol. 48 Pt">
        <title>Thermococcus guaymasensis sp. nov. and Thermococcus aggregans sp. nov., two novel thermophilic archaea isolated from the Guaymas Basin hydrothermal vent site.</title>
        <authorList>
            <person name="Canganella F."/>
            <person name="Jones W.J."/>
            <person name="Gambacorta A."/>
            <person name="Antranikian G."/>
        </authorList>
    </citation>
    <scope>NUCLEOTIDE SEQUENCE</scope>
    <source>
        <strain evidence="2">TY</strain>
    </source>
</reference>
<organism evidence="2 3">
    <name type="scientific">Thermococcus aggregans</name>
    <dbReference type="NCBI Taxonomy" id="110163"/>
    <lineage>
        <taxon>Archaea</taxon>
        <taxon>Methanobacteriati</taxon>
        <taxon>Methanobacteriota</taxon>
        <taxon>Thermococci</taxon>
        <taxon>Thermococcales</taxon>
        <taxon>Thermococcaceae</taxon>
        <taxon>Thermococcus</taxon>
    </lineage>
</organism>
<dbReference type="RefSeq" id="WP_253304250.1">
    <property type="nucleotide sequence ID" value="NZ_CP099582.1"/>
</dbReference>
<protein>
    <submittedName>
        <fullName evidence="2">Uncharacterized protein</fullName>
    </submittedName>
</protein>
<gene>
    <name evidence="2" type="ORF">NF865_08170</name>
</gene>
<keyword evidence="3" id="KW-1185">Reference proteome</keyword>
<keyword evidence="1" id="KW-1133">Transmembrane helix</keyword>
<dbReference type="EMBL" id="CP099582">
    <property type="protein sequence ID" value="USS40293.1"/>
    <property type="molecule type" value="Genomic_DNA"/>
</dbReference>
<reference evidence="2" key="2">
    <citation type="submission" date="2022-06" db="EMBL/GenBank/DDBJ databases">
        <authorList>
            <person name="Park Y.-J."/>
        </authorList>
    </citation>
    <scope>NUCLEOTIDE SEQUENCE</scope>
    <source>
        <strain evidence="2">TY</strain>
    </source>
</reference>
<feature type="transmembrane region" description="Helical" evidence="1">
    <location>
        <begin position="101"/>
        <end position="121"/>
    </location>
</feature>
<dbReference type="AlphaFoldDB" id="A0A9E7MWM5"/>
<keyword evidence="1" id="KW-0472">Membrane</keyword>
<keyword evidence="1" id="KW-0812">Transmembrane</keyword>